<evidence type="ECO:0000313" key="2">
    <source>
        <dbReference type="Proteomes" id="UP000095285"/>
    </source>
</evidence>
<feature type="region of interest" description="Disordered" evidence="1">
    <location>
        <begin position="62"/>
        <end position="83"/>
    </location>
</feature>
<evidence type="ECO:0000313" key="3">
    <source>
        <dbReference type="WBParaSite" id="EN70_2431"/>
    </source>
</evidence>
<reference evidence="3" key="2">
    <citation type="submission" date="2016-11" db="UniProtKB">
        <authorList>
            <consortium name="WormBaseParasite"/>
        </authorList>
    </citation>
    <scope>IDENTIFICATION</scope>
</reference>
<keyword evidence="2" id="KW-1185">Reference proteome</keyword>
<name>A0A1I7VGX6_LOALO</name>
<feature type="compositionally biased region" description="Polar residues" evidence="1">
    <location>
        <begin position="62"/>
        <end position="74"/>
    </location>
</feature>
<evidence type="ECO:0000256" key="1">
    <source>
        <dbReference type="SAM" id="MobiDB-lite"/>
    </source>
</evidence>
<reference evidence="2" key="1">
    <citation type="submission" date="2012-04" db="EMBL/GenBank/DDBJ databases">
        <title>The Genome Sequence of Loa loa.</title>
        <authorList>
            <consortium name="The Broad Institute Genome Sequencing Platform"/>
            <consortium name="Broad Institute Genome Sequencing Center for Infectious Disease"/>
            <person name="Nutman T.B."/>
            <person name="Fink D.L."/>
            <person name="Russ C."/>
            <person name="Young S."/>
            <person name="Zeng Q."/>
            <person name="Gargeya S."/>
            <person name="Alvarado L."/>
            <person name="Berlin A."/>
            <person name="Chapman S.B."/>
            <person name="Chen Z."/>
            <person name="Freedman E."/>
            <person name="Gellesch M."/>
            <person name="Goldberg J."/>
            <person name="Griggs A."/>
            <person name="Gujja S."/>
            <person name="Heilman E.R."/>
            <person name="Heiman D."/>
            <person name="Howarth C."/>
            <person name="Mehta T."/>
            <person name="Neiman D."/>
            <person name="Pearson M."/>
            <person name="Roberts A."/>
            <person name="Saif S."/>
            <person name="Shea T."/>
            <person name="Shenoy N."/>
            <person name="Sisk P."/>
            <person name="Stolte C."/>
            <person name="Sykes S."/>
            <person name="White J."/>
            <person name="Yandava C."/>
            <person name="Haas B."/>
            <person name="Henn M.R."/>
            <person name="Nusbaum C."/>
            <person name="Birren B."/>
        </authorList>
    </citation>
    <scope>NUCLEOTIDE SEQUENCE [LARGE SCALE GENOMIC DNA]</scope>
</reference>
<dbReference type="WBParaSite" id="EN70_2431">
    <property type="protein sequence ID" value="EN70_2431"/>
    <property type="gene ID" value="EN70_2431"/>
</dbReference>
<proteinExistence type="predicted"/>
<dbReference type="Proteomes" id="UP000095285">
    <property type="component" value="Unassembled WGS sequence"/>
</dbReference>
<protein>
    <submittedName>
        <fullName evidence="3">Uncharacterized protein</fullName>
    </submittedName>
</protein>
<dbReference type="AlphaFoldDB" id="A0A1I7VGX6"/>
<organism evidence="2 3">
    <name type="scientific">Loa loa</name>
    <name type="common">Eye worm</name>
    <name type="synonym">Filaria loa</name>
    <dbReference type="NCBI Taxonomy" id="7209"/>
    <lineage>
        <taxon>Eukaryota</taxon>
        <taxon>Metazoa</taxon>
        <taxon>Ecdysozoa</taxon>
        <taxon>Nematoda</taxon>
        <taxon>Chromadorea</taxon>
        <taxon>Rhabditida</taxon>
        <taxon>Spirurina</taxon>
        <taxon>Spiruromorpha</taxon>
        <taxon>Filarioidea</taxon>
        <taxon>Onchocercidae</taxon>
        <taxon>Loa</taxon>
    </lineage>
</organism>
<accession>A0A1I7VGX6</accession>
<sequence length="83" mass="9325">MITDANNGICSLDGLATNYILVENTVVVIVIAYDLWLQQNASVTMFRNTATFLQIKENHRNNISQSGNSKTIQPSKKHYVLKL</sequence>